<dbReference type="OrthoDB" id="5491606at2"/>
<reference evidence="2 3" key="1">
    <citation type="submission" date="2019-03" db="EMBL/GenBank/DDBJ databases">
        <title>Genomic Encyclopedia of Type Strains, Phase IV (KMG-IV): sequencing the most valuable type-strain genomes for metagenomic binning, comparative biology and taxonomic classification.</title>
        <authorList>
            <person name="Goeker M."/>
        </authorList>
    </citation>
    <scope>NUCLEOTIDE SEQUENCE [LARGE SCALE GENOMIC DNA]</scope>
    <source>
        <strain evidence="2 3">DSM 26752</strain>
    </source>
</reference>
<proteinExistence type="predicted"/>
<keyword evidence="3" id="KW-1185">Reference proteome</keyword>
<dbReference type="RefSeq" id="WP_132026528.1">
    <property type="nucleotide sequence ID" value="NZ_CP068564.1"/>
</dbReference>
<feature type="signal peptide" evidence="1">
    <location>
        <begin position="1"/>
        <end position="22"/>
    </location>
</feature>
<organism evidence="2 3">
    <name type="scientific">Keratinibaculum paraultunense</name>
    <dbReference type="NCBI Taxonomy" id="1278232"/>
    <lineage>
        <taxon>Bacteria</taxon>
        <taxon>Bacillati</taxon>
        <taxon>Bacillota</taxon>
        <taxon>Tissierellia</taxon>
        <taxon>Tissierellales</taxon>
        <taxon>Tepidimicrobiaceae</taxon>
        <taxon>Keratinibaculum</taxon>
    </lineage>
</organism>
<name>A0A4R3L2T2_9FIRM</name>
<dbReference type="AlphaFoldDB" id="A0A4R3L2T2"/>
<dbReference type="EMBL" id="SMAE01000003">
    <property type="protein sequence ID" value="TCS90835.1"/>
    <property type="molecule type" value="Genomic_DNA"/>
</dbReference>
<dbReference type="SUPFAM" id="SSF53822">
    <property type="entry name" value="Periplasmic binding protein-like I"/>
    <property type="match status" value="1"/>
</dbReference>
<keyword evidence="1" id="KW-0732">Signal</keyword>
<feature type="chain" id="PRO_5039107973" evidence="1">
    <location>
        <begin position="23"/>
        <end position="377"/>
    </location>
</feature>
<evidence type="ECO:0000313" key="2">
    <source>
        <dbReference type="EMBL" id="TCS90835.1"/>
    </source>
</evidence>
<comment type="caution">
    <text evidence="2">The sequence shown here is derived from an EMBL/GenBank/DDBJ whole genome shotgun (WGS) entry which is preliminary data.</text>
</comment>
<dbReference type="Proteomes" id="UP000294567">
    <property type="component" value="Unassembled WGS sequence"/>
</dbReference>
<dbReference type="PROSITE" id="PS51257">
    <property type="entry name" value="PROKAR_LIPOPROTEIN"/>
    <property type="match status" value="1"/>
</dbReference>
<dbReference type="Pfam" id="PF12683">
    <property type="entry name" value="DUF3798"/>
    <property type="match status" value="1"/>
</dbReference>
<dbReference type="InterPro" id="IPR024258">
    <property type="entry name" value="DUF3798"/>
</dbReference>
<gene>
    <name evidence="2" type="ORF">EDD65_103146</name>
</gene>
<accession>A0A4R3L2T2</accession>
<protein>
    <submittedName>
        <fullName evidence="2">Uncharacterized protein DUF3798</fullName>
    </submittedName>
</protein>
<dbReference type="InterPro" id="IPR028082">
    <property type="entry name" value="Peripla_BP_I"/>
</dbReference>
<dbReference type="Gene3D" id="3.40.50.11390">
    <property type="match status" value="1"/>
</dbReference>
<evidence type="ECO:0000256" key="1">
    <source>
        <dbReference type="SAM" id="SignalP"/>
    </source>
</evidence>
<evidence type="ECO:0000313" key="3">
    <source>
        <dbReference type="Proteomes" id="UP000294567"/>
    </source>
</evidence>
<sequence>MKKRVLVFLLMAVLSLSLVGCGGEKTTGGEGKEDLDFKIGIATGTVSQGEEEFRAAENAIAKYGKDAIEHVTYPDKFSEEQETTIAQITSLAADPKVKAIIVCQGVPGAAAAIDKIKEDRDDILFIVGLPHEDPETISARADIVLETDQLKRGETIVNLAHEMGAKTFIHYSFPRHMSQELLARRRDKMKETCEALGIDLVEVDAPDPTGDAGISGAQQFMIEDVPRQVEKYGKDTAFFSTNCAMQEPLIKAVLDTGAIYPEQCCPSPYHAYPGALGIEIPEDKAGDVDYMLEQIREKIKEAGASGRFATWQASANMTMIEAAVEYAVDYGKGEVEKFDKDHMIKILKEVTGDDDLIVNELEGNPNFLMFIVSSEIF</sequence>